<sequence>MSCDIGRELKRLRKDRELTQKDLAARVDGGLDYTYIGKIERGEQLPSLKMLMGLSAALGVPVSHFFQEESPATNSPLRMADSDVKSMELHKELRQLHPDDIPLVVDIVRVLNRHRKAERKRAYQPATEALPLAAEDGPSYRKS</sequence>
<dbReference type="InterPro" id="IPR010982">
    <property type="entry name" value="Lambda_DNA-bd_dom_sf"/>
</dbReference>
<reference evidence="4 5" key="1">
    <citation type="submission" date="2005-10" db="EMBL/GenBank/DDBJ databases">
        <title>Complete sequence of Geobacter metallireducens GS-15.</title>
        <authorList>
            <consortium name="US DOE Joint Genome Institute"/>
            <person name="Copeland A."/>
            <person name="Lucas S."/>
            <person name="Lapidus A."/>
            <person name="Barry K."/>
            <person name="Detter J.C."/>
            <person name="Glavina T."/>
            <person name="Hammon N."/>
            <person name="Israni S."/>
            <person name="Pitluck S."/>
            <person name="Di Bartolo G."/>
            <person name="Chain P."/>
            <person name="Schmutz J."/>
            <person name="Larimer F."/>
            <person name="Land M."/>
            <person name="Kyrpides N."/>
            <person name="Ivanova N."/>
            <person name="Richardson P."/>
        </authorList>
    </citation>
    <scope>NUCLEOTIDE SEQUENCE [LARGE SCALE GENOMIC DNA]</scope>
    <source>
        <strain evidence="5">ATCC 53774 / DSM 7210 / GS-15</strain>
    </source>
</reference>
<evidence type="ECO:0000256" key="2">
    <source>
        <dbReference type="SAM" id="MobiDB-lite"/>
    </source>
</evidence>
<dbReference type="EMBL" id="CP000148">
    <property type="protein sequence ID" value="ABB31458.2"/>
    <property type="molecule type" value="Genomic_DNA"/>
</dbReference>
<name>Q39WB6_GEOMG</name>
<dbReference type="SUPFAM" id="SSF47413">
    <property type="entry name" value="lambda repressor-like DNA-binding domains"/>
    <property type="match status" value="1"/>
</dbReference>
<keyword evidence="1" id="KW-0238">DNA-binding</keyword>
<dbReference type="eggNOG" id="COG1396">
    <property type="taxonomic scope" value="Bacteria"/>
</dbReference>
<keyword evidence="5" id="KW-1185">Reference proteome</keyword>
<dbReference type="GO" id="GO:0003677">
    <property type="term" value="F:DNA binding"/>
    <property type="evidence" value="ECO:0007669"/>
    <property type="project" value="UniProtKB-KW"/>
</dbReference>
<protein>
    <submittedName>
        <fullName evidence="4">Helix-turn-helix XRE domain protein</fullName>
    </submittedName>
</protein>
<dbReference type="Pfam" id="PF01381">
    <property type="entry name" value="HTH_3"/>
    <property type="match status" value="1"/>
</dbReference>
<dbReference type="RefSeq" id="WP_004512148.1">
    <property type="nucleotide sequence ID" value="NC_007517.1"/>
</dbReference>
<evidence type="ECO:0000256" key="1">
    <source>
        <dbReference type="ARBA" id="ARBA00023125"/>
    </source>
</evidence>
<gene>
    <name evidence="4" type="ordered locus">Gmet_1221</name>
</gene>
<evidence type="ECO:0000313" key="4">
    <source>
        <dbReference type="EMBL" id="ABB31458.2"/>
    </source>
</evidence>
<dbReference type="AlphaFoldDB" id="Q39WB6"/>
<dbReference type="Proteomes" id="UP000007073">
    <property type="component" value="Chromosome"/>
</dbReference>
<dbReference type="PANTHER" id="PTHR46797:SF1">
    <property type="entry name" value="METHYLPHOSPHONATE SYNTHASE"/>
    <property type="match status" value="1"/>
</dbReference>
<accession>Q39WB6</accession>
<dbReference type="Gene3D" id="1.10.260.40">
    <property type="entry name" value="lambda repressor-like DNA-binding domains"/>
    <property type="match status" value="1"/>
</dbReference>
<organism evidence="4 5">
    <name type="scientific">Geobacter metallireducens (strain ATCC 53774 / DSM 7210 / GS-15)</name>
    <dbReference type="NCBI Taxonomy" id="269799"/>
    <lineage>
        <taxon>Bacteria</taxon>
        <taxon>Pseudomonadati</taxon>
        <taxon>Thermodesulfobacteriota</taxon>
        <taxon>Desulfuromonadia</taxon>
        <taxon>Geobacterales</taxon>
        <taxon>Geobacteraceae</taxon>
        <taxon>Geobacter</taxon>
    </lineage>
</organism>
<dbReference type="GO" id="GO:0003700">
    <property type="term" value="F:DNA-binding transcription factor activity"/>
    <property type="evidence" value="ECO:0007669"/>
    <property type="project" value="TreeGrafter"/>
</dbReference>
<evidence type="ECO:0000259" key="3">
    <source>
        <dbReference type="PROSITE" id="PS50943"/>
    </source>
</evidence>
<dbReference type="KEGG" id="gme:Gmet_1221"/>
<dbReference type="GO" id="GO:0005829">
    <property type="term" value="C:cytosol"/>
    <property type="evidence" value="ECO:0007669"/>
    <property type="project" value="TreeGrafter"/>
</dbReference>
<dbReference type="STRING" id="269799.Gmet_1221"/>
<proteinExistence type="predicted"/>
<dbReference type="SMART" id="SM00530">
    <property type="entry name" value="HTH_XRE"/>
    <property type="match status" value="1"/>
</dbReference>
<dbReference type="HOGENOM" id="CLU_066192_17_5_7"/>
<evidence type="ECO:0000313" key="5">
    <source>
        <dbReference type="Proteomes" id="UP000007073"/>
    </source>
</evidence>
<dbReference type="InterPro" id="IPR001387">
    <property type="entry name" value="Cro/C1-type_HTH"/>
</dbReference>
<dbReference type="PROSITE" id="PS50943">
    <property type="entry name" value="HTH_CROC1"/>
    <property type="match status" value="1"/>
</dbReference>
<dbReference type="InterPro" id="IPR050807">
    <property type="entry name" value="TransReg_Diox_bact_type"/>
</dbReference>
<reference evidence="4 5" key="2">
    <citation type="journal article" date="2009" name="BMC Microbiol.">
        <title>The genome sequence of Geobacter metallireducens: features of metabolism, physiology and regulation common and dissimilar to Geobacter sulfurreducens.</title>
        <authorList>
            <person name="Aklujkar M."/>
            <person name="Krushkal J."/>
            <person name="DiBartolo G."/>
            <person name="Lapidus A."/>
            <person name="Land M.L."/>
            <person name="Lovley D.R."/>
        </authorList>
    </citation>
    <scope>NUCLEOTIDE SEQUENCE [LARGE SCALE GENOMIC DNA]</scope>
    <source>
        <strain evidence="5">ATCC 53774 / DSM 7210 / GS-15</strain>
    </source>
</reference>
<dbReference type="PANTHER" id="PTHR46797">
    <property type="entry name" value="HTH-TYPE TRANSCRIPTIONAL REGULATOR"/>
    <property type="match status" value="1"/>
</dbReference>
<feature type="region of interest" description="Disordered" evidence="2">
    <location>
        <begin position="118"/>
        <end position="143"/>
    </location>
</feature>
<dbReference type="CDD" id="cd00093">
    <property type="entry name" value="HTH_XRE"/>
    <property type="match status" value="1"/>
</dbReference>
<feature type="domain" description="HTH cro/C1-type" evidence="3">
    <location>
        <begin position="9"/>
        <end position="65"/>
    </location>
</feature>